<dbReference type="EMBL" id="AVOT02097251">
    <property type="protein sequence ID" value="MBW0575912.1"/>
    <property type="molecule type" value="Genomic_DNA"/>
</dbReference>
<protein>
    <submittedName>
        <fullName evidence="2">Uncharacterized protein</fullName>
    </submittedName>
</protein>
<dbReference type="AlphaFoldDB" id="A0A9Q3K9W6"/>
<organism evidence="2 3">
    <name type="scientific">Austropuccinia psidii MF-1</name>
    <dbReference type="NCBI Taxonomy" id="1389203"/>
    <lineage>
        <taxon>Eukaryota</taxon>
        <taxon>Fungi</taxon>
        <taxon>Dikarya</taxon>
        <taxon>Basidiomycota</taxon>
        <taxon>Pucciniomycotina</taxon>
        <taxon>Pucciniomycetes</taxon>
        <taxon>Pucciniales</taxon>
        <taxon>Sphaerophragmiaceae</taxon>
        <taxon>Austropuccinia</taxon>
    </lineage>
</organism>
<dbReference type="Proteomes" id="UP000765509">
    <property type="component" value="Unassembled WGS sequence"/>
</dbReference>
<gene>
    <name evidence="2" type="ORF">O181_115627</name>
</gene>
<feature type="region of interest" description="Disordered" evidence="1">
    <location>
        <begin position="39"/>
        <end position="81"/>
    </location>
</feature>
<evidence type="ECO:0000313" key="3">
    <source>
        <dbReference type="Proteomes" id="UP000765509"/>
    </source>
</evidence>
<name>A0A9Q3K9W6_9BASI</name>
<sequence>MGCTPRYAVCGGYWRPTGPKWTPWAQFCWGPRVTKGPRIGPNPKLHPIWPGPIDGVQDHQDPGLPKASGEALSDAFSPKGV</sequence>
<keyword evidence="3" id="KW-1185">Reference proteome</keyword>
<reference evidence="2" key="1">
    <citation type="submission" date="2021-03" db="EMBL/GenBank/DDBJ databases">
        <title>Draft genome sequence of rust myrtle Austropuccinia psidii MF-1, a brazilian biotype.</title>
        <authorList>
            <person name="Quecine M.C."/>
            <person name="Pachon D.M.R."/>
            <person name="Bonatelli M.L."/>
            <person name="Correr F.H."/>
            <person name="Franceschini L.M."/>
            <person name="Leite T.F."/>
            <person name="Margarido G.R.A."/>
            <person name="Almeida C.A."/>
            <person name="Ferrarezi J.A."/>
            <person name="Labate C.A."/>
        </authorList>
    </citation>
    <scope>NUCLEOTIDE SEQUENCE</scope>
    <source>
        <strain evidence="2">MF-1</strain>
    </source>
</reference>
<evidence type="ECO:0000256" key="1">
    <source>
        <dbReference type="SAM" id="MobiDB-lite"/>
    </source>
</evidence>
<evidence type="ECO:0000313" key="2">
    <source>
        <dbReference type="EMBL" id="MBW0575912.1"/>
    </source>
</evidence>
<proteinExistence type="predicted"/>
<accession>A0A9Q3K9W6</accession>
<comment type="caution">
    <text evidence="2">The sequence shown here is derived from an EMBL/GenBank/DDBJ whole genome shotgun (WGS) entry which is preliminary data.</text>
</comment>